<feature type="active site" description="Proton donor" evidence="8">
    <location>
        <position position="286"/>
    </location>
</feature>
<dbReference type="InterPro" id="IPR002410">
    <property type="entry name" value="Peptidase_S33"/>
</dbReference>
<accession>A0A133XVX6</accession>
<name>A0A133XVX6_9ACTN</name>
<keyword evidence="11" id="KW-1185">Reference proteome</keyword>
<feature type="active site" evidence="8">
    <location>
        <position position="259"/>
    </location>
</feature>
<organism evidence="10 11">
    <name type="scientific">Atopobium deltae</name>
    <dbReference type="NCBI Taxonomy" id="1393034"/>
    <lineage>
        <taxon>Bacteria</taxon>
        <taxon>Bacillati</taxon>
        <taxon>Actinomycetota</taxon>
        <taxon>Coriobacteriia</taxon>
        <taxon>Coriobacteriales</taxon>
        <taxon>Atopobiaceae</taxon>
        <taxon>Atopobium</taxon>
    </lineage>
</organism>
<dbReference type="GO" id="GO:0006508">
    <property type="term" value="P:proteolysis"/>
    <property type="evidence" value="ECO:0007669"/>
    <property type="project" value="InterPro"/>
</dbReference>
<dbReference type="STRING" id="1393034.HMPREF3192_00460"/>
<evidence type="ECO:0000256" key="2">
    <source>
        <dbReference type="ARBA" id="ARBA00010088"/>
    </source>
</evidence>
<dbReference type="EC" id="3.4.11.5" evidence="3"/>
<dbReference type="SUPFAM" id="SSF53474">
    <property type="entry name" value="alpha/beta-Hydrolases"/>
    <property type="match status" value="1"/>
</dbReference>
<evidence type="ECO:0000259" key="9">
    <source>
        <dbReference type="Pfam" id="PF00561"/>
    </source>
</evidence>
<comment type="caution">
    <text evidence="10">The sequence shown here is derived from an EMBL/GenBank/DDBJ whole genome shotgun (WGS) entry which is preliminary data.</text>
</comment>
<dbReference type="PANTHER" id="PTHR43798">
    <property type="entry name" value="MONOACYLGLYCEROL LIPASE"/>
    <property type="match status" value="1"/>
</dbReference>
<protein>
    <recommendedName>
        <fullName evidence="4">Proline iminopeptidase</fullName>
        <ecNumber evidence="3">3.4.11.5</ecNumber>
    </recommendedName>
    <alternativeName>
        <fullName evidence="6">Prolyl aminopeptidase</fullName>
    </alternativeName>
</protein>
<evidence type="ECO:0000256" key="5">
    <source>
        <dbReference type="ARBA" id="ARBA00022801"/>
    </source>
</evidence>
<evidence type="ECO:0000313" key="10">
    <source>
        <dbReference type="EMBL" id="KXB35095.1"/>
    </source>
</evidence>
<dbReference type="GO" id="GO:0016020">
    <property type="term" value="C:membrane"/>
    <property type="evidence" value="ECO:0007669"/>
    <property type="project" value="TreeGrafter"/>
</dbReference>
<dbReference type="InterPro" id="IPR000073">
    <property type="entry name" value="AB_hydrolase_1"/>
</dbReference>
<evidence type="ECO:0000256" key="3">
    <source>
        <dbReference type="ARBA" id="ARBA00012568"/>
    </source>
</evidence>
<dbReference type="PATRIC" id="fig|1393034.3.peg.441"/>
<keyword evidence="10" id="KW-0645">Protease</keyword>
<dbReference type="PRINTS" id="PR00793">
    <property type="entry name" value="PROAMNOPTASE"/>
</dbReference>
<evidence type="ECO:0000256" key="8">
    <source>
        <dbReference type="PIRSR" id="PIRSR005539-1"/>
    </source>
</evidence>
<dbReference type="InterPro" id="IPR029058">
    <property type="entry name" value="AB_hydrolase_fold"/>
</dbReference>
<dbReference type="Gene3D" id="3.40.50.1820">
    <property type="entry name" value="alpha/beta hydrolase"/>
    <property type="match status" value="1"/>
</dbReference>
<dbReference type="NCBIfam" id="TIGR01250">
    <property type="entry name" value="pro_imino_pep_2"/>
    <property type="match status" value="1"/>
</dbReference>
<evidence type="ECO:0000256" key="7">
    <source>
        <dbReference type="PIRNR" id="PIRNR005539"/>
    </source>
</evidence>
<dbReference type="NCBIfam" id="NF045945">
    <property type="entry name" value="ProImpepLactob"/>
    <property type="match status" value="1"/>
</dbReference>
<proteinExistence type="inferred from homology"/>
<dbReference type="AlphaFoldDB" id="A0A133XVX6"/>
<evidence type="ECO:0000313" key="11">
    <source>
        <dbReference type="Proteomes" id="UP000070675"/>
    </source>
</evidence>
<evidence type="ECO:0000256" key="6">
    <source>
        <dbReference type="ARBA" id="ARBA00029605"/>
    </source>
</evidence>
<dbReference type="PANTHER" id="PTHR43798:SF33">
    <property type="entry name" value="HYDROLASE, PUTATIVE (AFU_ORTHOLOGUE AFUA_2G14860)-RELATED"/>
    <property type="match status" value="1"/>
</dbReference>
<evidence type="ECO:0000256" key="4">
    <source>
        <dbReference type="ARBA" id="ARBA00021843"/>
    </source>
</evidence>
<feature type="domain" description="AB hydrolase-1" evidence="9">
    <location>
        <begin position="43"/>
        <end position="291"/>
    </location>
</feature>
<dbReference type="Proteomes" id="UP000070675">
    <property type="component" value="Unassembled WGS sequence"/>
</dbReference>
<keyword evidence="10" id="KW-0031">Aminopeptidase</keyword>
<comment type="similarity">
    <text evidence="2 7">Belongs to the peptidase S33 family.</text>
</comment>
<dbReference type="EMBL" id="LSCR01000006">
    <property type="protein sequence ID" value="KXB35095.1"/>
    <property type="molecule type" value="Genomic_DNA"/>
</dbReference>
<comment type="catalytic activity">
    <reaction evidence="1">
        <text>Release of N-terminal proline from a peptide.</text>
        <dbReference type="EC" id="3.4.11.5"/>
    </reaction>
</comment>
<keyword evidence="5 7" id="KW-0378">Hydrolase</keyword>
<dbReference type="PIRSF" id="PIRSF005539">
    <property type="entry name" value="Pept_S33_TRI_F1"/>
    <property type="match status" value="1"/>
</dbReference>
<gene>
    <name evidence="10" type="ORF">HMPREF3192_00460</name>
</gene>
<dbReference type="Pfam" id="PF00561">
    <property type="entry name" value="Abhydrolase_1"/>
    <property type="match status" value="1"/>
</dbReference>
<reference evidence="11" key="1">
    <citation type="submission" date="2016-01" db="EMBL/GenBank/DDBJ databases">
        <authorList>
            <person name="Mitreva M."/>
            <person name="Pepin K.H."/>
            <person name="Mihindukulasuriya K.A."/>
            <person name="Fulton R."/>
            <person name="Fronick C."/>
            <person name="O'Laughlin M."/>
            <person name="Miner T."/>
            <person name="Herter B."/>
            <person name="Rosa B.A."/>
            <person name="Cordes M."/>
            <person name="Tomlinson C."/>
            <person name="Wollam A."/>
            <person name="Palsikar V.B."/>
            <person name="Mardis E.R."/>
            <person name="Wilson R.K."/>
        </authorList>
    </citation>
    <scope>NUCLEOTIDE SEQUENCE [LARGE SCALE GENOMIC DNA]</scope>
    <source>
        <strain evidence="11">DNF00019</strain>
    </source>
</reference>
<dbReference type="InterPro" id="IPR050266">
    <property type="entry name" value="AB_hydrolase_sf"/>
</dbReference>
<evidence type="ECO:0000256" key="1">
    <source>
        <dbReference type="ARBA" id="ARBA00001585"/>
    </source>
</evidence>
<sequence length="309" mass="35173">MRSEKGYIMQDSIIEGYMPFKEYKTYYRIVNPQYLVDQHDKAPVILLHGGPGSTHNYMELLDDLAADKRSVISYDQLGCGKSYVGNHPELWVAQTWLEELQALLSHLSISNYHLLGQSWGGMLAINFAADYKPAGLRSLVLSSTLPASYLWGDECHRMARMLPANEWEALKEAERTQSFSSEAYLQAVDHFMELHCGDVTYDESAPECLRREKKFGDEVYETAWGPNELMPQGTLKQWNYIDALPDIATPSLIISGTDDLCTPLIAKTMFDALPNARWELFANCRHMCFADDNPRYLALVSDWLARHDS</sequence>
<feature type="active site" description="Nucleophile" evidence="8">
    <location>
        <position position="118"/>
    </location>
</feature>
<dbReference type="InterPro" id="IPR005945">
    <property type="entry name" value="Pro_imino_pep"/>
</dbReference>
<dbReference type="GO" id="GO:0004177">
    <property type="term" value="F:aminopeptidase activity"/>
    <property type="evidence" value="ECO:0007669"/>
    <property type="project" value="UniProtKB-KW"/>
</dbReference>